<dbReference type="PROSITE" id="PS51186">
    <property type="entry name" value="GNAT"/>
    <property type="match status" value="1"/>
</dbReference>
<dbReference type="Gene3D" id="3.40.630.30">
    <property type="match status" value="1"/>
</dbReference>
<accession>A0ABW5Y664</accession>
<proteinExistence type="predicted"/>
<evidence type="ECO:0000313" key="3">
    <source>
        <dbReference type="Proteomes" id="UP001597568"/>
    </source>
</evidence>
<protein>
    <submittedName>
        <fullName evidence="2">GNAT family N-acetyltransferase</fullName>
    </submittedName>
</protein>
<evidence type="ECO:0000259" key="1">
    <source>
        <dbReference type="PROSITE" id="PS51186"/>
    </source>
</evidence>
<keyword evidence="3" id="KW-1185">Reference proteome</keyword>
<dbReference type="SUPFAM" id="SSF55729">
    <property type="entry name" value="Acyl-CoA N-acyltransferases (Nat)"/>
    <property type="match status" value="1"/>
</dbReference>
<name>A0ABW5Y664_9BACL</name>
<dbReference type="RefSeq" id="WP_020189258.1">
    <property type="nucleotide sequence ID" value="NZ_JBHUOR010000142.1"/>
</dbReference>
<organism evidence="2 3">
    <name type="scientific">Kurthia populi</name>
    <dbReference type="NCBI Taxonomy" id="1562132"/>
    <lineage>
        <taxon>Bacteria</taxon>
        <taxon>Bacillati</taxon>
        <taxon>Bacillota</taxon>
        <taxon>Bacilli</taxon>
        <taxon>Bacillales</taxon>
        <taxon>Caryophanaceae</taxon>
        <taxon>Kurthia</taxon>
    </lineage>
</organism>
<dbReference type="EMBL" id="JBHUOR010000142">
    <property type="protein sequence ID" value="MFD2870693.1"/>
    <property type="molecule type" value="Genomic_DNA"/>
</dbReference>
<gene>
    <name evidence="2" type="ORF">ACFSY7_19530</name>
</gene>
<evidence type="ECO:0000313" key="2">
    <source>
        <dbReference type="EMBL" id="MFD2870693.1"/>
    </source>
</evidence>
<dbReference type="PANTHER" id="PTHR13355:SF11">
    <property type="entry name" value="GLUCOSAMINE 6-PHOSPHATE N-ACETYLTRANSFERASE"/>
    <property type="match status" value="1"/>
</dbReference>
<dbReference type="Proteomes" id="UP001597568">
    <property type="component" value="Unassembled WGS sequence"/>
</dbReference>
<dbReference type="InterPro" id="IPR000182">
    <property type="entry name" value="GNAT_dom"/>
</dbReference>
<dbReference type="PANTHER" id="PTHR13355">
    <property type="entry name" value="GLUCOSAMINE 6-PHOSPHATE N-ACETYLTRANSFERASE"/>
    <property type="match status" value="1"/>
</dbReference>
<dbReference type="Pfam" id="PF13673">
    <property type="entry name" value="Acetyltransf_10"/>
    <property type="match status" value="1"/>
</dbReference>
<dbReference type="InterPro" id="IPR016181">
    <property type="entry name" value="Acyl_CoA_acyltransferase"/>
</dbReference>
<feature type="domain" description="N-acetyltransferase" evidence="1">
    <location>
        <begin position="6"/>
        <end position="147"/>
    </location>
</feature>
<dbReference type="CDD" id="cd04301">
    <property type="entry name" value="NAT_SF"/>
    <property type="match status" value="1"/>
</dbReference>
<dbReference type="InterPro" id="IPR039143">
    <property type="entry name" value="GNPNAT1-like"/>
</dbReference>
<comment type="caution">
    <text evidence="2">The sequence shown here is derived from an EMBL/GenBank/DDBJ whole genome shotgun (WGS) entry which is preliminary data.</text>
</comment>
<sequence length="147" mass="17180">MQDVIVKIAQSEQEKEDAFFIRKEVFVKEQGLPLPLEMDDLDKIATHIVAYYNESPIAASRIIVDEKSYSVKVERLSVLPKFRRKQIGVQMMQTIEAFIRENFPNVSLIKIHAQIHAIPFYEKQGFRVTSPEFMDNYIPHRAIEKEI</sequence>
<reference evidence="3" key="1">
    <citation type="journal article" date="2019" name="Int. J. Syst. Evol. Microbiol.">
        <title>The Global Catalogue of Microorganisms (GCM) 10K type strain sequencing project: providing services to taxonomists for standard genome sequencing and annotation.</title>
        <authorList>
            <consortium name="The Broad Institute Genomics Platform"/>
            <consortium name="The Broad Institute Genome Sequencing Center for Infectious Disease"/>
            <person name="Wu L."/>
            <person name="Ma J."/>
        </authorList>
    </citation>
    <scope>NUCLEOTIDE SEQUENCE [LARGE SCALE GENOMIC DNA]</scope>
    <source>
        <strain evidence="3">KCTC 33522</strain>
    </source>
</reference>